<dbReference type="PANTHER" id="PTHR42037:SF1">
    <property type="match status" value="1"/>
</dbReference>
<accession>A0ABR2JMH2</accession>
<feature type="region of interest" description="Disordered" evidence="1">
    <location>
        <begin position="442"/>
        <end position="479"/>
    </location>
</feature>
<reference evidence="2 3" key="1">
    <citation type="journal article" date="2024" name="IMA Fungus">
        <title>Apiospora arundinis, a panoply of carbohydrate-active enzymes and secondary metabolites.</title>
        <authorList>
            <person name="Sorensen T."/>
            <person name="Petersen C."/>
            <person name="Muurmann A.T."/>
            <person name="Christiansen J.V."/>
            <person name="Brundto M.L."/>
            <person name="Overgaard C.K."/>
            <person name="Boysen A.T."/>
            <person name="Wollenberg R.D."/>
            <person name="Larsen T.O."/>
            <person name="Sorensen J.L."/>
            <person name="Nielsen K.L."/>
            <person name="Sondergaard T.E."/>
        </authorList>
    </citation>
    <scope>NUCLEOTIDE SEQUENCE [LARGE SCALE GENOMIC DNA]</scope>
    <source>
        <strain evidence="2 3">AAU 773</strain>
    </source>
</reference>
<proteinExistence type="predicted"/>
<feature type="compositionally biased region" description="Basic and acidic residues" evidence="1">
    <location>
        <begin position="442"/>
        <end position="451"/>
    </location>
</feature>
<protein>
    <submittedName>
        <fullName evidence="2">Uncharacterized protein</fullName>
    </submittedName>
</protein>
<feature type="compositionally biased region" description="Polar residues" evidence="1">
    <location>
        <begin position="491"/>
        <end position="501"/>
    </location>
</feature>
<dbReference type="EMBL" id="JAPCWZ010000001">
    <property type="protein sequence ID" value="KAK8880034.1"/>
    <property type="molecule type" value="Genomic_DNA"/>
</dbReference>
<feature type="region of interest" description="Disordered" evidence="1">
    <location>
        <begin position="491"/>
        <end position="535"/>
    </location>
</feature>
<sequence length="535" mass="61209">MCIPSEVTNTVEEPIQDDPAVLELLYQPLILEDAMNRVMKGHRDGAGESLGIPTDSMLASFEAHKCFANKLAQILDKERGGRTVTALTILQRNRRPIYVIASNLRKQDELDEAQRFLKKLLTFVHDNPFQLNPKPLYKRVLGRIILFNLLRIQAYLANLRKYLSTCIDDCGKRGQTQEVLELEHELKTLQNKASFPMELGTDNERDKFLSDCDTLLRAIGINKGSRIDESILRHSDDTNISSLEAWQELRHNLGRLNSYRQAAEVILAANERWPKLFQEFHVVAIPCSNKAPNPIIHRELNAEEIVRNMLWDDEDPDLYLEKVAKLNRIGLDSEVRSKVNKKTFRPFVHAEVQLHAALVRQDVFRSFQFWGGYKYIGSSKPTCRLCAYYFFERGDGMQVRPTHQNLYLHWRLPDVYPSQGPSEARTHRQLLERITEHVRKDAKRTLEERVPSRRKHDSSDRSSIPSLLQPPDDWQDAGSTLSDLVSETSRLYVDSSTSGSVGTPFVHHDSLGRLMEEAEDGFESDSEDGGASMSD</sequence>
<dbReference type="Proteomes" id="UP001390339">
    <property type="component" value="Unassembled WGS sequence"/>
</dbReference>
<feature type="compositionally biased region" description="Acidic residues" evidence="1">
    <location>
        <begin position="517"/>
        <end position="528"/>
    </location>
</feature>
<dbReference type="PANTHER" id="PTHR42037">
    <property type="match status" value="1"/>
</dbReference>
<evidence type="ECO:0000313" key="2">
    <source>
        <dbReference type="EMBL" id="KAK8880034.1"/>
    </source>
</evidence>
<feature type="compositionally biased region" description="Basic and acidic residues" evidence="1">
    <location>
        <begin position="506"/>
        <end position="516"/>
    </location>
</feature>
<evidence type="ECO:0000256" key="1">
    <source>
        <dbReference type="SAM" id="MobiDB-lite"/>
    </source>
</evidence>
<gene>
    <name evidence="2" type="ORF">PGQ11_001328</name>
</gene>
<evidence type="ECO:0000313" key="3">
    <source>
        <dbReference type="Proteomes" id="UP001390339"/>
    </source>
</evidence>
<dbReference type="Pfam" id="PF14441">
    <property type="entry name" value="OTT_1508_deam"/>
    <property type="match status" value="1"/>
</dbReference>
<comment type="caution">
    <text evidence="2">The sequence shown here is derived from an EMBL/GenBank/DDBJ whole genome shotgun (WGS) entry which is preliminary data.</text>
</comment>
<dbReference type="InterPro" id="IPR027796">
    <property type="entry name" value="OTT_1508_deam-like"/>
</dbReference>
<keyword evidence="3" id="KW-1185">Reference proteome</keyword>
<organism evidence="2 3">
    <name type="scientific">Apiospora arundinis</name>
    <dbReference type="NCBI Taxonomy" id="335852"/>
    <lineage>
        <taxon>Eukaryota</taxon>
        <taxon>Fungi</taxon>
        <taxon>Dikarya</taxon>
        <taxon>Ascomycota</taxon>
        <taxon>Pezizomycotina</taxon>
        <taxon>Sordariomycetes</taxon>
        <taxon>Xylariomycetidae</taxon>
        <taxon>Amphisphaeriales</taxon>
        <taxon>Apiosporaceae</taxon>
        <taxon>Apiospora</taxon>
    </lineage>
</organism>
<name>A0ABR2JMH2_9PEZI</name>